<sequence length="266" mass="28345">MRGREQSSLEEAVRSYALWWRDAGLHCATESGAHGWRTARPAPFWQETPGADRAQPPEISAAPALTTAPVAHAPAPASIAAPMPGDLPAFLAWLASDPDQPEATWSGPQILPPLREQMRLLFIVEMPWAQASDGETVLAPEQRHFVEAMAASLGLNADDMAIASLATRRPPGSLLDEATLARLAERMTHYLGLARPGGAVILSDRTSRALIGAPWRPGMDILPEIAHSGGGTSAVALPGPDLLMNRPAAKARSWQALRLLHGVLNG</sequence>
<evidence type="ECO:0000313" key="2">
    <source>
        <dbReference type="Proteomes" id="UP001138540"/>
    </source>
</evidence>
<dbReference type="Proteomes" id="UP001138540">
    <property type="component" value="Unassembled WGS sequence"/>
</dbReference>
<protein>
    <submittedName>
        <fullName evidence="1">Uncharacterized protein</fullName>
    </submittedName>
</protein>
<dbReference type="RefSeq" id="WP_184153797.1">
    <property type="nucleotide sequence ID" value="NZ_JACHKA010000001.1"/>
</dbReference>
<accession>A0ABR6NGF7</accession>
<organism evidence="1 2">
    <name type="scientific">Sphingobium lignivorans</name>
    <dbReference type="NCBI Taxonomy" id="2735886"/>
    <lineage>
        <taxon>Bacteria</taxon>
        <taxon>Pseudomonadati</taxon>
        <taxon>Pseudomonadota</taxon>
        <taxon>Alphaproteobacteria</taxon>
        <taxon>Sphingomonadales</taxon>
        <taxon>Sphingomonadaceae</taxon>
        <taxon>Sphingobium</taxon>
    </lineage>
</organism>
<proteinExistence type="predicted"/>
<dbReference type="EMBL" id="JACHKA010000001">
    <property type="protein sequence ID" value="MBB5986367.1"/>
    <property type="molecule type" value="Genomic_DNA"/>
</dbReference>
<gene>
    <name evidence="1" type="ORF">HNP60_002341</name>
</gene>
<comment type="caution">
    <text evidence="1">The sequence shown here is derived from an EMBL/GenBank/DDBJ whole genome shotgun (WGS) entry which is preliminary data.</text>
</comment>
<dbReference type="InterPro" id="IPR036895">
    <property type="entry name" value="Uracil-DNA_glycosylase-like_sf"/>
</dbReference>
<dbReference type="SUPFAM" id="SSF52141">
    <property type="entry name" value="Uracil-DNA glycosylase-like"/>
    <property type="match status" value="1"/>
</dbReference>
<evidence type="ECO:0000313" key="1">
    <source>
        <dbReference type="EMBL" id="MBB5986367.1"/>
    </source>
</evidence>
<name>A0ABR6NGF7_9SPHN</name>
<keyword evidence="2" id="KW-1185">Reference proteome</keyword>
<reference evidence="1 2" key="1">
    <citation type="submission" date="2020-08" db="EMBL/GenBank/DDBJ databases">
        <title>Exploring microbial biodiversity for novel pathways involved in the catabolism of aromatic compounds derived from lignin.</title>
        <authorList>
            <person name="Elkins J."/>
        </authorList>
    </citation>
    <scope>NUCLEOTIDE SEQUENCE [LARGE SCALE GENOMIC DNA]</scope>
    <source>
        <strain evidence="1 2">B1D3A</strain>
    </source>
</reference>